<evidence type="ECO:0000313" key="3">
    <source>
        <dbReference type="Proteomes" id="UP000613208"/>
    </source>
</evidence>
<keyword evidence="1" id="KW-0472">Membrane</keyword>
<sequence>MEVIIDIIKAFSGGIVEILAENKLSEKRREYFSHKKGKWAKICFWVSLILALVLVIMGLIQIIQKKMIGILLFCIGMGIGLSMAADWGTAKR</sequence>
<protein>
    <submittedName>
        <fullName evidence="2">Uncharacterized protein</fullName>
    </submittedName>
</protein>
<dbReference type="EMBL" id="BLYI01000006">
    <property type="protein sequence ID" value="GFO83917.1"/>
    <property type="molecule type" value="Genomic_DNA"/>
</dbReference>
<dbReference type="AlphaFoldDB" id="A0A916VC74"/>
<reference evidence="2" key="1">
    <citation type="submission" date="2020-06" db="EMBL/GenBank/DDBJ databases">
        <title>Characterization of fructooligosaccharide metabolism and fructooligosaccharide-degrading enzymes in human commensal butyrate producers.</title>
        <authorList>
            <person name="Tanno H."/>
            <person name="Fujii T."/>
            <person name="Hirano K."/>
            <person name="Maeno S."/>
            <person name="Tonozuka T."/>
            <person name="Sakamoto M."/>
            <person name="Ohkuma M."/>
            <person name="Tochio T."/>
            <person name="Endo A."/>
        </authorList>
    </citation>
    <scope>NUCLEOTIDE SEQUENCE</scope>
    <source>
        <strain evidence="2">JCM 17466</strain>
    </source>
</reference>
<evidence type="ECO:0000256" key="1">
    <source>
        <dbReference type="SAM" id="Phobius"/>
    </source>
</evidence>
<name>A0A916VC74_9FIRM</name>
<keyword evidence="1" id="KW-0812">Transmembrane</keyword>
<accession>A0A916VC74</accession>
<dbReference type="RefSeq" id="WP_201309667.1">
    <property type="nucleotide sequence ID" value="NZ_BLYI01000006.1"/>
</dbReference>
<proteinExistence type="predicted"/>
<dbReference type="Proteomes" id="UP000613208">
    <property type="component" value="Unassembled WGS sequence"/>
</dbReference>
<keyword evidence="3" id="KW-1185">Reference proteome</keyword>
<comment type="caution">
    <text evidence="2">The sequence shown here is derived from an EMBL/GenBank/DDBJ whole genome shotgun (WGS) entry which is preliminary data.</text>
</comment>
<evidence type="ECO:0000313" key="2">
    <source>
        <dbReference type="EMBL" id="GFO83917.1"/>
    </source>
</evidence>
<feature type="transmembrane region" description="Helical" evidence="1">
    <location>
        <begin position="42"/>
        <end position="62"/>
    </location>
</feature>
<gene>
    <name evidence="2" type="ORF">ANBU17_02640</name>
</gene>
<keyword evidence="1" id="KW-1133">Transmembrane helix</keyword>
<feature type="transmembrane region" description="Helical" evidence="1">
    <location>
        <begin position="68"/>
        <end position="88"/>
    </location>
</feature>
<organism evidence="2 3">
    <name type="scientific">Anaerostipes butyraticus</name>
    <dbReference type="NCBI Taxonomy" id="645466"/>
    <lineage>
        <taxon>Bacteria</taxon>
        <taxon>Bacillati</taxon>
        <taxon>Bacillota</taxon>
        <taxon>Clostridia</taxon>
        <taxon>Lachnospirales</taxon>
        <taxon>Lachnospiraceae</taxon>
        <taxon>Anaerostipes</taxon>
    </lineage>
</organism>